<dbReference type="Gene3D" id="3.30.70.270">
    <property type="match status" value="1"/>
</dbReference>
<gene>
    <name evidence="5" type="ORF">SAMN02927923_01868</name>
</gene>
<evidence type="ECO:0000313" key="5">
    <source>
        <dbReference type="EMBL" id="SCY66166.1"/>
    </source>
</evidence>
<keyword evidence="1" id="KW-0812">Transmembrane</keyword>
<dbReference type="RefSeq" id="WP_091133663.1">
    <property type="nucleotide sequence ID" value="NZ_FMVJ01000005.1"/>
</dbReference>
<dbReference type="GO" id="GO:0016020">
    <property type="term" value="C:membrane"/>
    <property type="evidence" value="ECO:0007669"/>
    <property type="project" value="UniProtKB-UniRule"/>
</dbReference>
<dbReference type="OrthoDB" id="9814202at2"/>
<dbReference type="Pfam" id="PF03707">
    <property type="entry name" value="MHYT"/>
    <property type="match status" value="3"/>
</dbReference>
<dbReference type="FunFam" id="3.30.70.270:FF:000001">
    <property type="entry name" value="Diguanylate cyclase domain protein"/>
    <property type="match status" value="1"/>
</dbReference>
<comment type="caution">
    <text evidence="1">Lacks conserved residue(s) required for the propagation of feature annotation.</text>
</comment>
<dbReference type="InterPro" id="IPR005330">
    <property type="entry name" value="MHYT_dom"/>
</dbReference>
<dbReference type="InterPro" id="IPR043128">
    <property type="entry name" value="Rev_trsase/Diguanyl_cyclase"/>
</dbReference>
<proteinExistence type="predicted"/>
<keyword evidence="1" id="KW-0472">Membrane</keyword>
<feature type="domain" description="GGDEF" evidence="3">
    <location>
        <begin position="395"/>
        <end position="528"/>
    </location>
</feature>
<dbReference type="GO" id="GO:0003824">
    <property type="term" value="F:catalytic activity"/>
    <property type="evidence" value="ECO:0007669"/>
    <property type="project" value="UniProtKB-ARBA"/>
</dbReference>
<feature type="transmembrane region" description="Helical" evidence="1">
    <location>
        <begin position="214"/>
        <end position="237"/>
    </location>
</feature>
<dbReference type="Proteomes" id="UP000199569">
    <property type="component" value="Unassembled WGS sequence"/>
</dbReference>
<dbReference type="SUPFAM" id="SSF55073">
    <property type="entry name" value="Nucleotide cyclase"/>
    <property type="match status" value="1"/>
</dbReference>
<feature type="transmembrane region" description="Helical" evidence="1">
    <location>
        <begin position="78"/>
        <end position="104"/>
    </location>
</feature>
<dbReference type="InterPro" id="IPR001633">
    <property type="entry name" value="EAL_dom"/>
</dbReference>
<dbReference type="PANTHER" id="PTHR44757:SF2">
    <property type="entry name" value="BIOFILM ARCHITECTURE MAINTENANCE PROTEIN MBAA"/>
    <property type="match status" value="1"/>
</dbReference>
<dbReference type="SUPFAM" id="SSF55785">
    <property type="entry name" value="PYP-like sensor domain (PAS domain)"/>
    <property type="match status" value="1"/>
</dbReference>
<feature type="domain" description="EAL" evidence="2">
    <location>
        <begin position="537"/>
        <end position="787"/>
    </location>
</feature>
<reference evidence="5 6" key="1">
    <citation type="submission" date="2016-10" db="EMBL/GenBank/DDBJ databases">
        <authorList>
            <person name="de Groot N.N."/>
        </authorList>
    </citation>
    <scope>NUCLEOTIDE SEQUENCE [LARGE SCALE GENOMIC DNA]</scope>
    <source>
        <strain evidence="5 6">CGMCC 1.7666</strain>
    </source>
</reference>
<dbReference type="EMBL" id="FMVJ01000005">
    <property type="protein sequence ID" value="SCY66166.1"/>
    <property type="molecule type" value="Genomic_DNA"/>
</dbReference>
<dbReference type="CDD" id="cd01948">
    <property type="entry name" value="EAL"/>
    <property type="match status" value="1"/>
</dbReference>
<dbReference type="InterPro" id="IPR035919">
    <property type="entry name" value="EAL_sf"/>
</dbReference>
<dbReference type="CDD" id="cd01949">
    <property type="entry name" value="GGDEF"/>
    <property type="match status" value="1"/>
</dbReference>
<feature type="transmembrane region" description="Helical" evidence="1">
    <location>
        <begin position="111"/>
        <end position="129"/>
    </location>
</feature>
<dbReference type="AlphaFoldDB" id="A0A1G5HQU3"/>
<feature type="transmembrane region" description="Helical" evidence="1">
    <location>
        <begin position="175"/>
        <end position="199"/>
    </location>
</feature>
<organism evidence="5 6">
    <name type="scientific">Microvirga guangxiensis</name>
    <dbReference type="NCBI Taxonomy" id="549386"/>
    <lineage>
        <taxon>Bacteria</taxon>
        <taxon>Pseudomonadati</taxon>
        <taxon>Pseudomonadota</taxon>
        <taxon>Alphaproteobacteria</taxon>
        <taxon>Hyphomicrobiales</taxon>
        <taxon>Methylobacteriaceae</taxon>
        <taxon>Microvirga</taxon>
    </lineage>
</organism>
<dbReference type="PROSITE" id="PS50924">
    <property type="entry name" value="MHYT"/>
    <property type="match status" value="1"/>
</dbReference>
<protein>
    <submittedName>
        <fullName evidence="5">Diguanylate cyclase (GGDEF) domain-containing protein</fullName>
    </submittedName>
</protein>
<feature type="transmembrane region" description="Helical" evidence="1">
    <location>
        <begin position="16"/>
        <end position="36"/>
    </location>
</feature>
<dbReference type="InterPro" id="IPR000160">
    <property type="entry name" value="GGDEF_dom"/>
</dbReference>
<name>A0A1G5HQU3_9HYPH</name>
<dbReference type="InterPro" id="IPR029787">
    <property type="entry name" value="Nucleotide_cyclase"/>
</dbReference>
<dbReference type="InterPro" id="IPR052155">
    <property type="entry name" value="Biofilm_reg_signaling"/>
</dbReference>
<feature type="transmembrane region" description="Helical" evidence="1">
    <location>
        <begin position="141"/>
        <end position="163"/>
    </location>
</feature>
<dbReference type="Gene3D" id="3.20.20.450">
    <property type="entry name" value="EAL domain"/>
    <property type="match status" value="1"/>
</dbReference>
<evidence type="ECO:0000256" key="1">
    <source>
        <dbReference type="PROSITE-ProRule" id="PRU00244"/>
    </source>
</evidence>
<keyword evidence="6" id="KW-1185">Reference proteome</keyword>
<evidence type="ECO:0000313" key="6">
    <source>
        <dbReference type="Proteomes" id="UP000199569"/>
    </source>
</evidence>
<dbReference type="NCBIfam" id="TIGR00254">
    <property type="entry name" value="GGDEF"/>
    <property type="match status" value="1"/>
</dbReference>
<dbReference type="SMART" id="SM00052">
    <property type="entry name" value="EAL"/>
    <property type="match status" value="1"/>
</dbReference>
<feature type="domain" description="MHYT" evidence="4">
    <location>
        <begin position="12"/>
        <end position="199"/>
    </location>
</feature>
<sequence length="800" mass="87042">MLTVYNCIVSDHDLRLVALAALLCGLASLSAIHLLHHVRRLEGPRYRVWLSIAAISTGFGIWATHFIAMLAFSPALPTGYNIALTVSSLVAAVLLTGLAFLVALVPGIAGATWLGGAMVGGGIAVMHYTGMAALEVAGSIAWDWTLVMASVAMGALFGALGLETGINTHLVRWKFIGALLLTLAICSHHFTAMAAVTIVPDSNVEFSPLAISPYWLAIGVAVVSVGILLLALAALVLDLKERRRRLLEMERMRDLTDAAVEGLVLCRGETIVSVNQSFARLADVDFAQIRGRDLVSCVPDATKLKMLFDDLGQVVEADLRDRHGTLIPVELIARQITYNGEPHNVIAFRDLRDRRNAETQIRYLAHHDSLTGLDNRASFDDRLDREIKIHQKTGRQLALMCLDLDGFKEVNDLYGHAAGDQLLKDIAEEFSLVLAKDQMLARLGGDEFAIIVPDVMDTAQAGHLAETLLKALKSRDKNRLSAGIISVSIGIALYPANAKDRTELLSNADMALYRAKQEGKGTYRFFEPSMSIQIRERRSIEHDLHSALNSGELSLVYQPQAQVETSVVFGFEALLRWTHPVRGAVPPSVFIPIAEESGLILTIGEWVMRQACREAASWSRPLNISVNVSALQLGSDGFPHLVQSILDETGLAPNRLEIEITETALVRDPHRALHSLRKLKELGVNIAMDDFGTGYSSLSNLQAFPFDKIKIDRSFVQEIHTKPHAAAIVRAVLGLGRGLGLPVIAEGVETLEELKFLGMEGCVEAQGYLFGRPVPISELASLIRDNVAGPPRAMVTAPAN</sequence>
<feature type="transmembrane region" description="Helical" evidence="1">
    <location>
        <begin position="48"/>
        <end position="72"/>
    </location>
</feature>
<dbReference type="PROSITE" id="PS50883">
    <property type="entry name" value="EAL"/>
    <property type="match status" value="1"/>
</dbReference>
<dbReference type="PROSITE" id="PS50887">
    <property type="entry name" value="GGDEF"/>
    <property type="match status" value="1"/>
</dbReference>
<keyword evidence="1" id="KW-1133">Transmembrane helix</keyword>
<dbReference type="SMART" id="SM00267">
    <property type="entry name" value="GGDEF"/>
    <property type="match status" value="1"/>
</dbReference>
<evidence type="ECO:0000259" key="3">
    <source>
        <dbReference type="PROSITE" id="PS50887"/>
    </source>
</evidence>
<dbReference type="InterPro" id="IPR035965">
    <property type="entry name" value="PAS-like_dom_sf"/>
</dbReference>
<dbReference type="Gene3D" id="3.30.450.20">
    <property type="entry name" value="PAS domain"/>
    <property type="match status" value="1"/>
</dbReference>
<evidence type="ECO:0000259" key="2">
    <source>
        <dbReference type="PROSITE" id="PS50883"/>
    </source>
</evidence>
<evidence type="ECO:0000259" key="4">
    <source>
        <dbReference type="PROSITE" id="PS50924"/>
    </source>
</evidence>
<feature type="transmembrane region" description="Helical" evidence="1">
    <location>
        <begin position="480"/>
        <end position="496"/>
    </location>
</feature>
<dbReference type="SUPFAM" id="SSF141868">
    <property type="entry name" value="EAL domain-like"/>
    <property type="match status" value="1"/>
</dbReference>
<dbReference type="Pfam" id="PF00990">
    <property type="entry name" value="GGDEF"/>
    <property type="match status" value="1"/>
</dbReference>
<dbReference type="PANTHER" id="PTHR44757">
    <property type="entry name" value="DIGUANYLATE CYCLASE DGCP"/>
    <property type="match status" value="1"/>
</dbReference>
<dbReference type="Pfam" id="PF00563">
    <property type="entry name" value="EAL"/>
    <property type="match status" value="1"/>
</dbReference>
<accession>A0A1G5HQU3</accession>
<dbReference type="STRING" id="549386.SAMN02927923_01868"/>